<dbReference type="eggNOG" id="ENOG502SY7B">
    <property type="taxonomic scope" value="Eukaryota"/>
</dbReference>
<reference evidence="2 3" key="1">
    <citation type="journal article" date="1998" name="Science">
        <title>Genome sequence of the nematode C. elegans: a platform for investigating biology.</title>
        <authorList>
            <consortium name="The C. elegans sequencing consortium"/>
            <person name="Sulson J.E."/>
            <person name="Waterston R."/>
        </authorList>
    </citation>
    <scope>NUCLEOTIDE SEQUENCE [LARGE SCALE GENOMIC DNA]</scope>
    <source>
        <strain evidence="2 3">Bristol N2</strain>
    </source>
</reference>
<dbReference type="HOGENOM" id="CLU_042960_1_0_1"/>
<dbReference type="PANTHER" id="PTHR22941:SF36">
    <property type="entry name" value="SERPENTINE RECEPTOR, CLASS H"/>
    <property type="match status" value="1"/>
</dbReference>
<dbReference type="InParanoid" id="Q9U3G2"/>
<dbReference type="InterPro" id="IPR019422">
    <property type="entry name" value="7TM_GPCR_serpentine_rcpt_Srh"/>
</dbReference>
<dbReference type="PhylomeDB" id="Q9U3G2"/>
<dbReference type="GeneID" id="185521"/>
<dbReference type="InterPro" id="IPR053220">
    <property type="entry name" value="Nematode_rcpt-like_serp_H"/>
</dbReference>
<dbReference type="PaxDb" id="6239-F40D4.3"/>
<dbReference type="WormBase" id="F40D4.3">
    <property type="protein sequence ID" value="CE19837"/>
    <property type="gene ID" value="WBGene00005375"/>
    <property type="gene designation" value="srh-159"/>
</dbReference>
<feature type="transmembrane region" description="Helical" evidence="1">
    <location>
        <begin position="94"/>
        <end position="116"/>
    </location>
</feature>
<organism evidence="2 3">
    <name type="scientific">Caenorhabditis elegans</name>
    <dbReference type="NCBI Taxonomy" id="6239"/>
    <lineage>
        <taxon>Eukaryota</taxon>
        <taxon>Metazoa</taxon>
        <taxon>Ecdysozoa</taxon>
        <taxon>Nematoda</taxon>
        <taxon>Chromadorea</taxon>
        <taxon>Rhabditida</taxon>
        <taxon>Rhabditina</taxon>
        <taxon>Rhabditomorpha</taxon>
        <taxon>Rhabditoidea</taxon>
        <taxon>Rhabditidae</taxon>
        <taxon>Peloderinae</taxon>
        <taxon>Caenorhabditis</taxon>
    </lineage>
</organism>
<feature type="transmembrane region" description="Helical" evidence="1">
    <location>
        <begin position="136"/>
        <end position="159"/>
    </location>
</feature>
<keyword evidence="1" id="KW-0472">Membrane</keyword>
<dbReference type="PANTHER" id="PTHR22941">
    <property type="entry name" value="SERPENTINE RECEPTOR"/>
    <property type="match status" value="1"/>
</dbReference>
<evidence type="ECO:0000256" key="1">
    <source>
        <dbReference type="SAM" id="Phobius"/>
    </source>
</evidence>
<dbReference type="KEGG" id="cel:CELE_F40D4.3"/>
<dbReference type="EMBL" id="BX284605">
    <property type="protein sequence ID" value="CAB63200.1"/>
    <property type="molecule type" value="Genomic_DNA"/>
</dbReference>
<dbReference type="AGR" id="WB:WBGene00005375"/>
<protein>
    <submittedName>
        <fullName evidence="2">Serpentine Receptor, class H</fullName>
    </submittedName>
</protein>
<dbReference type="AlphaFoldDB" id="Q9U3G2"/>
<dbReference type="Pfam" id="PF10318">
    <property type="entry name" value="7TM_GPCR_Srh"/>
    <property type="match status" value="1"/>
</dbReference>
<keyword evidence="1" id="KW-1133">Transmembrane helix</keyword>
<feature type="transmembrane region" description="Helical" evidence="1">
    <location>
        <begin position="18"/>
        <end position="38"/>
    </location>
</feature>
<dbReference type="RefSeq" id="NP_507350.1">
    <property type="nucleotide sequence ID" value="NM_074949.2"/>
</dbReference>
<name>Q9U3G2_CAEEL</name>
<dbReference type="UCSC" id="F40D4.3">
    <property type="organism name" value="c. elegans"/>
</dbReference>
<feature type="transmembrane region" description="Helical" evidence="1">
    <location>
        <begin position="277"/>
        <end position="297"/>
    </location>
</feature>
<sequence>MCSTTLSFFASDINYSKFLHAFTILEIFIHSFGAYIIIAKTPKRLESVKASMLFLHFVGAFVDVYFSVLIMPVLHLPVCGGHPLGLLSFFGVPVLLQTYVGLSLPAVIVATIVVFLDDRRYRLVNGQKSSKIRKWYRLLFVTSSYVSATMYPAPVFFLLPDQESGRLVLKSKSQCIPTDVFDHPNFFLLDLNGNNIAICMLLLMIILISQLLMQFGLIFRHLLKSTPISRSTIRLQQQFFIAMSMQVILPIVIIAFPAFYILFSIISGYHNQGATNIAFMVMSIHGVLSTLTMLMAYRHYRESILEMLNLNLYRSGGSAQRIWKLSKRTITRF</sequence>
<evidence type="ECO:0000313" key="4">
    <source>
        <dbReference type="WormBase" id="F40D4.3"/>
    </source>
</evidence>
<keyword evidence="1" id="KW-0812">Transmembrane</keyword>
<keyword evidence="3" id="KW-1185">Reference proteome</keyword>
<gene>
    <name evidence="2 4" type="primary">srh-159</name>
    <name evidence="2" type="ORF">CELE_F40D4.3</name>
    <name evidence="4" type="ORF">F40D4.3</name>
</gene>
<dbReference type="Proteomes" id="UP000001940">
    <property type="component" value="Chromosome V"/>
</dbReference>
<feature type="transmembrane region" description="Helical" evidence="1">
    <location>
        <begin position="239"/>
        <end position="265"/>
    </location>
</feature>
<evidence type="ECO:0000313" key="3">
    <source>
        <dbReference type="Proteomes" id="UP000001940"/>
    </source>
</evidence>
<accession>Q9U3G2</accession>
<keyword evidence="2" id="KW-0675">Receptor</keyword>
<dbReference type="CTD" id="185521"/>
<evidence type="ECO:0000313" key="2">
    <source>
        <dbReference type="EMBL" id="CAB63200.1"/>
    </source>
</evidence>
<feature type="transmembrane region" description="Helical" evidence="1">
    <location>
        <begin position="50"/>
        <end position="74"/>
    </location>
</feature>
<proteinExistence type="predicted"/>
<feature type="transmembrane region" description="Helical" evidence="1">
    <location>
        <begin position="195"/>
        <end position="219"/>
    </location>
</feature>